<evidence type="ECO:0000313" key="2">
    <source>
        <dbReference type="EMBL" id="KAK4436883.1"/>
    </source>
</evidence>
<name>A0AAE1YVM6_9LAMI</name>
<dbReference type="EMBL" id="JACGWO010000001">
    <property type="protein sequence ID" value="KAK4436883.1"/>
    <property type="molecule type" value="Genomic_DNA"/>
</dbReference>
<sequence length="123" mass="13715">MQTLQTLSFFTTFLPLPSKPLLKPQQSPTNSISQANPLNHIFPVSPPTPPTSTRSETMTHFSHPSVPRRKSLKRKLEGAIGLKGDGLRGKKFLLRKPILLGSLSMKVKKCPFNPLKQLRLSEC</sequence>
<reference evidence="2" key="2">
    <citation type="journal article" date="2024" name="Plant">
        <title>Genomic evolution and insights into agronomic trait innovations of Sesamum species.</title>
        <authorList>
            <person name="Miao H."/>
            <person name="Wang L."/>
            <person name="Qu L."/>
            <person name="Liu H."/>
            <person name="Sun Y."/>
            <person name="Le M."/>
            <person name="Wang Q."/>
            <person name="Wei S."/>
            <person name="Zheng Y."/>
            <person name="Lin W."/>
            <person name="Duan Y."/>
            <person name="Cao H."/>
            <person name="Xiong S."/>
            <person name="Wang X."/>
            <person name="Wei L."/>
            <person name="Li C."/>
            <person name="Ma Q."/>
            <person name="Ju M."/>
            <person name="Zhao R."/>
            <person name="Li G."/>
            <person name="Mu C."/>
            <person name="Tian Q."/>
            <person name="Mei H."/>
            <person name="Zhang T."/>
            <person name="Gao T."/>
            <person name="Zhang H."/>
        </authorList>
    </citation>
    <scope>NUCLEOTIDE SEQUENCE</scope>
    <source>
        <strain evidence="2">3651</strain>
    </source>
</reference>
<gene>
    <name evidence="2" type="ORF">Salat_0022200</name>
</gene>
<evidence type="ECO:0000256" key="1">
    <source>
        <dbReference type="SAM" id="MobiDB-lite"/>
    </source>
</evidence>
<keyword evidence="3" id="KW-1185">Reference proteome</keyword>
<feature type="region of interest" description="Disordered" evidence="1">
    <location>
        <begin position="20"/>
        <end position="72"/>
    </location>
</feature>
<reference evidence="2" key="1">
    <citation type="submission" date="2020-06" db="EMBL/GenBank/DDBJ databases">
        <authorList>
            <person name="Li T."/>
            <person name="Hu X."/>
            <person name="Zhang T."/>
            <person name="Song X."/>
            <person name="Zhang H."/>
            <person name="Dai N."/>
            <person name="Sheng W."/>
            <person name="Hou X."/>
            <person name="Wei L."/>
        </authorList>
    </citation>
    <scope>NUCLEOTIDE SEQUENCE</scope>
    <source>
        <strain evidence="2">3651</strain>
        <tissue evidence="2">Leaf</tissue>
    </source>
</reference>
<dbReference type="AlphaFoldDB" id="A0AAE1YVM6"/>
<dbReference type="Proteomes" id="UP001293254">
    <property type="component" value="Unassembled WGS sequence"/>
</dbReference>
<accession>A0AAE1YVM6</accession>
<organism evidence="2 3">
    <name type="scientific">Sesamum alatum</name>
    <dbReference type="NCBI Taxonomy" id="300844"/>
    <lineage>
        <taxon>Eukaryota</taxon>
        <taxon>Viridiplantae</taxon>
        <taxon>Streptophyta</taxon>
        <taxon>Embryophyta</taxon>
        <taxon>Tracheophyta</taxon>
        <taxon>Spermatophyta</taxon>
        <taxon>Magnoliopsida</taxon>
        <taxon>eudicotyledons</taxon>
        <taxon>Gunneridae</taxon>
        <taxon>Pentapetalae</taxon>
        <taxon>asterids</taxon>
        <taxon>lamiids</taxon>
        <taxon>Lamiales</taxon>
        <taxon>Pedaliaceae</taxon>
        <taxon>Sesamum</taxon>
    </lineage>
</organism>
<proteinExistence type="predicted"/>
<comment type="caution">
    <text evidence="2">The sequence shown here is derived from an EMBL/GenBank/DDBJ whole genome shotgun (WGS) entry which is preliminary data.</text>
</comment>
<evidence type="ECO:0000313" key="3">
    <source>
        <dbReference type="Proteomes" id="UP001293254"/>
    </source>
</evidence>
<protein>
    <submittedName>
        <fullName evidence="2">Uncharacterized protein</fullName>
    </submittedName>
</protein>